<evidence type="ECO:0000313" key="3">
    <source>
        <dbReference type="EMBL" id="KAK8153042.1"/>
    </source>
</evidence>
<dbReference type="CDD" id="cd12087">
    <property type="entry name" value="TM_EGFR-like"/>
    <property type="match status" value="1"/>
</dbReference>
<keyword evidence="2" id="KW-0812">Transmembrane</keyword>
<feature type="region of interest" description="Disordered" evidence="1">
    <location>
        <begin position="195"/>
        <end position="305"/>
    </location>
</feature>
<keyword evidence="2" id="KW-0472">Membrane</keyword>
<keyword evidence="4" id="KW-1185">Reference proteome</keyword>
<keyword evidence="2" id="KW-1133">Transmembrane helix</keyword>
<gene>
    <name evidence="3" type="ORF">IWX90DRAFT_445219</name>
</gene>
<organism evidence="3 4">
    <name type="scientific">Phyllosticta citrichinensis</name>
    <dbReference type="NCBI Taxonomy" id="1130410"/>
    <lineage>
        <taxon>Eukaryota</taxon>
        <taxon>Fungi</taxon>
        <taxon>Dikarya</taxon>
        <taxon>Ascomycota</taxon>
        <taxon>Pezizomycotina</taxon>
        <taxon>Dothideomycetes</taxon>
        <taxon>Dothideomycetes incertae sedis</taxon>
        <taxon>Botryosphaeriales</taxon>
        <taxon>Phyllostictaceae</taxon>
        <taxon>Phyllosticta</taxon>
    </lineage>
</organism>
<sequence length="366" mass="40364">MSSVTFISERTILSSAVATWTLVVDKTTTVTRDGETKAKIVPVKITITDPYTVTSYEQLTVTSVKKHTTTAVVDNTVTHVYDRTTTAPIGSMHSAISSAGEYTRTLTLASTIEVSPNPLLSPSTAASSTASNSDHHANAGLIVGICLGVSCFFLVIIAFFWFLVRRRRRNQLVKDHELYTATWTGAAMTLVSSRDSKLGEKADGTSTAAEALHESASNPHPGPRSVNDLHSACTARRHSMPAQPSHRNSLPTPVEHEDDEEENPFLSDEERATRSPIKSAKAVPRPTSLPPAQPAAVVNDEEEQARKALARQMSVELRRTATFANMMEQQDRELKKAREWLDRMEREREERKLRERPVSPCSSLDE</sequence>
<evidence type="ECO:0000256" key="1">
    <source>
        <dbReference type="SAM" id="MobiDB-lite"/>
    </source>
</evidence>
<name>A0ABR1XFR8_9PEZI</name>
<accession>A0ABR1XFR8</accession>
<comment type="caution">
    <text evidence="3">The sequence shown here is derived from an EMBL/GenBank/DDBJ whole genome shotgun (WGS) entry which is preliminary data.</text>
</comment>
<evidence type="ECO:0000256" key="2">
    <source>
        <dbReference type="SAM" id="Phobius"/>
    </source>
</evidence>
<feature type="transmembrane region" description="Helical" evidence="2">
    <location>
        <begin position="141"/>
        <end position="164"/>
    </location>
</feature>
<feature type="compositionally biased region" description="Basic and acidic residues" evidence="1">
    <location>
        <begin position="346"/>
        <end position="357"/>
    </location>
</feature>
<evidence type="ECO:0000313" key="4">
    <source>
        <dbReference type="Proteomes" id="UP001456524"/>
    </source>
</evidence>
<feature type="region of interest" description="Disordered" evidence="1">
    <location>
        <begin position="346"/>
        <end position="366"/>
    </location>
</feature>
<reference evidence="3 4" key="1">
    <citation type="journal article" date="2022" name="G3 (Bethesda)">
        <title>Enemy or ally: a genomic approach to elucidate the lifestyle of Phyllosticta citrichinaensis.</title>
        <authorList>
            <person name="Buijs V.A."/>
            <person name="Groenewald J.Z."/>
            <person name="Haridas S."/>
            <person name="LaButti K.M."/>
            <person name="Lipzen A."/>
            <person name="Martin F.M."/>
            <person name="Barry K."/>
            <person name="Grigoriev I.V."/>
            <person name="Crous P.W."/>
            <person name="Seidl M.F."/>
        </authorList>
    </citation>
    <scope>NUCLEOTIDE SEQUENCE [LARGE SCALE GENOMIC DNA]</scope>
    <source>
        <strain evidence="3 4">CBS 129764</strain>
    </source>
</reference>
<evidence type="ECO:0008006" key="5">
    <source>
        <dbReference type="Google" id="ProtNLM"/>
    </source>
</evidence>
<protein>
    <recommendedName>
        <fullName evidence="5">Transmembrane protein</fullName>
    </recommendedName>
</protein>
<dbReference type="Proteomes" id="UP001456524">
    <property type="component" value="Unassembled WGS sequence"/>
</dbReference>
<dbReference type="EMBL" id="JBBWUH010000013">
    <property type="protein sequence ID" value="KAK8153042.1"/>
    <property type="molecule type" value="Genomic_DNA"/>
</dbReference>
<proteinExistence type="predicted"/>